<dbReference type="SUPFAM" id="SSF55383">
    <property type="entry name" value="Copper amine oxidase, domain N"/>
    <property type="match status" value="1"/>
</dbReference>
<dbReference type="EMBL" id="VSSQ01038866">
    <property type="protein sequence ID" value="MPM91859.1"/>
    <property type="molecule type" value="Genomic_DNA"/>
</dbReference>
<dbReference type="Gene3D" id="3.30.457.10">
    <property type="entry name" value="Copper amine oxidase-like, N-terminal domain"/>
    <property type="match status" value="1"/>
</dbReference>
<proteinExistence type="predicted"/>
<organism evidence="2">
    <name type="scientific">bioreactor metagenome</name>
    <dbReference type="NCBI Taxonomy" id="1076179"/>
    <lineage>
        <taxon>unclassified sequences</taxon>
        <taxon>metagenomes</taxon>
        <taxon>ecological metagenomes</taxon>
    </lineage>
</organism>
<comment type="caution">
    <text evidence="2">The sequence shown here is derived from an EMBL/GenBank/DDBJ whole genome shotgun (WGS) entry which is preliminary data.</text>
</comment>
<reference evidence="2" key="1">
    <citation type="submission" date="2019-08" db="EMBL/GenBank/DDBJ databases">
        <authorList>
            <person name="Kucharzyk K."/>
            <person name="Murdoch R.W."/>
            <person name="Higgins S."/>
            <person name="Loffler F."/>
        </authorList>
    </citation>
    <scope>NUCLEOTIDE SEQUENCE</scope>
</reference>
<dbReference type="InterPro" id="IPR012854">
    <property type="entry name" value="Cu_amine_oxidase-like_N"/>
</dbReference>
<dbReference type="AlphaFoldDB" id="A0A645DRH5"/>
<dbReference type="InterPro" id="IPR036582">
    <property type="entry name" value="Mao_N_sf"/>
</dbReference>
<sequence>MKMQRVKDVVLGAMVATLLIGAAPSAFAKVADAMISVNYNNIKVLVDGKEIKTDKEPFTYEGTTYLPVRAVAEAVGKEVKWDSVAKTVTLTSTGEVQQKEATKEVVKEPSTTTTATEDNSTVRINKEIIDENGVKIRCIDMVKKTGNSNGSYVLNFKLKNNTSMNYGVSLNKIYVNDKLLEPFYYTNLVPTAEVTDDLRIYQKDLDSVGITEIKEIRLSFHVYNSDAYSESFDTKEVTIKITK</sequence>
<evidence type="ECO:0000259" key="1">
    <source>
        <dbReference type="Pfam" id="PF07833"/>
    </source>
</evidence>
<gene>
    <name evidence="2" type="ORF">SDC9_138993</name>
</gene>
<protein>
    <recommendedName>
        <fullName evidence="1">Copper amine oxidase-like N-terminal domain-containing protein</fullName>
    </recommendedName>
</protein>
<feature type="domain" description="Copper amine oxidase-like N-terminal" evidence="1">
    <location>
        <begin position="46"/>
        <end position="95"/>
    </location>
</feature>
<name>A0A645DRH5_9ZZZZ</name>
<dbReference type="Pfam" id="PF07833">
    <property type="entry name" value="Cu_amine_oxidN1"/>
    <property type="match status" value="1"/>
</dbReference>
<evidence type="ECO:0000313" key="2">
    <source>
        <dbReference type="EMBL" id="MPM91859.1"/>
    </source>
</evidence>
<accession>A0A645DRH5</accession>